<evidence type="ECO:0000256" key="5">
    <source>
        <dbReference type="ARBA" id="ARBA00035294"/>
    </source>
</evidence>
<dbReference type="CDD" id="cd00473">
    <property type="entry name" value="bS6"/>
    <property type="match status" value="1"/>
</dbReference>
<dbReference type="GO" id="GO:0005737">
    <property type="term" value="C:cytoplasm"/>
    <property type="evidence" value="ECO:0007669"/>
    <property type="project" value="UniProtKB-ARBA"/>
</dbReference>
<dbReference type="PANTHER" id="PTHR21011">
    <property type="entry name" value="MITOCHONDRIAL 28S RIBOSOMAL PROTEIN S6"/>
    <property type="match status" value="1"/>
</dbReference>
<dbReference type="InterPro" id="IPR035980">
    <property type="entry name" value="Ribosomal_bS6_sf"/>
</dbReference>
<dbReference type="EMBL" id="ABXU01000084">
    <property type="protein sequence ID" value="EEB32202.1"/>
    <property type="molecule type" value="Genomic_DNA"/>
</dbReference>
<dbReference type="AlphaFoldDB" id="B6WXW4"/>
<keyword evidence="2 6" id="KW-0689">Ribosomal protein</keyword>
<comment type="caution">
    <text evidence="7">The sequence shown here is derived from an EMBL/GenBank/DDBJ whole genome shotgun (WGS) entry which is preliminary data.</text>
</comment>
<dbReference type="GO" id="GO:0005840">
    <property type="term" value="C:ribosome"/>
    <property type="evidence" value="ECO:0007669"/>
    <property type="project" value="UniProtKB-KW"/>
</dbReference>
<dbReference type="GO" id="GO:0070181">
    <property type="term" value="F:small ribosomal subunit rRNA binding"/>
    <property type="evidence" value="ECO:0007669"/>
    <property type="project" value="TreeGrafter"/>
</dbReference>
<name>B6WXW4_9BACT</name>
<dbReference type="SUPFAM" id="SSF54995">
    <property type="entry name" value="Ribosomal protein S6"/>
    <property type="match status" value="1"/>
</dbReference>
<dbReference type="STRING" id="901.DESPIGER_1524"/>
<dbReference type="HAMAP" id="MF_00360">
    <property type="entry name" value="Ribosomal_bS6"/>
    <property type="match status" value="1"/>
</dbReference>
<sequence length="129" mass="14609">MTDALLAAIERLPLLVPEGYGLSVQKEITMRKFETLLLLSPELSAETREGILTALTGVVERENGVMEEVDHWGMRDLAYPVRKQMRGYYVRLVYQAPAELVAELERNVRITDGIFKFVTVKLAEEVEVA</sequence>
<evidence type="ECO:0000313" key="7">
    <source>
        <dbReference type="EMBL" id="EEB32202.1"/>
    </source>
</evidence>
<evidence type="ECO:0000256" key="6">
    <source>
        <dbReference type="HAMAP-Rule" id="MF_00360"/>
    </source>
</evidence>
<evidence type="ECO:0000256" key="3">
    <source>
        <dbReference type="ARBA" id="ARBA00023274"/>
    </source>
</evidence>
<evidence type="ECO:0000256" key="1">
    <source>
        <dbReference type="ARBA" id="ARBA00009512"/>
    </source>
</evidence>
<dbReference type="InterPro" id="IPR020814">
    <property type="entry name" value="Ribosomal_S6_plastid/chlpt"/>
</dbReference>
<reference evidence="7 8" key="2">
    <citation type="submission" date="2008-10" db="EMBL/GenBank/DDBJ databases">
        <authorList>
            <person name="Fulton L."/>
            <person name="Clifton S."/>
            <person name="Fulton B."/>
            <person name="Xu J."/>
            <person name="Minx P."/>
            <person name="Pepin K.H."/>
            <person name="Johnson M."/>
            <person name="Bhonagiri V."/>
            <person name="Nash W.E."/>
            <person name="Mardis E.R."/>
            <person name="Wilson R.K."/>
        </authorList>
    </citation>
    <scope>NUCLEOTIDE SEQUENCE [LARGE SCALE GENOMIC DNA]</scope>
    <source>
        <strain evidence="7 8">ATCC 29098</strain>
    </source>
</reference>
<protein>
    <recommendedName>
        <fullName evidence="5 6">Small ribosomal subunit protein bS6</fullName>
    </recommendedName>
</protein>
<dbReference type="PANTHER" id="PTHR21011:SF1">
    <property type="entry name" value="SMALL RIBOSOMAL SUBUNIT PROTEIN BS6M"/>
    <property type="match status" value="1"/>
</dbReference>
<proteinExistence type="inferred from homology"/>
<evidence type="ECO:0000256" key="2">
    <source>
        <dbReference type="ARBA" id="ARBA00022980"/>
    </source>
</evidence>
<dbReference type="eggNOG" id="COG0360">
    <property type="taxonomic scope" value="Bacteria"/>
</dbReference>
<dbReference type="Pfam" id="PF01250">
    <property type="entry name" value="Ribosomal_S6"/>
    <property type="match status" value="1"/>
</dbReference>
<gene>
    <name evidence="6 7" type="primary">rpsF</name>
    <name evidence="7" type="ORF">DESPIG_02944</name>
</gene>
<keyword evidence="6" id="KW-0699">rRNA-binding</keyword>
<dbReference type="Gene3D" id="3.30.70.60">
    <property type="match status" value="1"/>
</dbReference>
<keyword evidence="3 6" id="KW-0687">Ribonucleoprotein</keyword>
<dbReference type="GO" id="GO:0003735">
    <property type="term" value="F:structural constituent of ribosome"/>
    <property type="evidence" value="ECO:0007669"/>
    <property type="project" value="InterPro"/>
</dbReference>
<organism evidence="7 8">
    <name type="scientific">Desulfovibrio piger ATCC 29098</name>
    <dbReference type="NCBI Taxonomy" id="411464"/>
    <lineage>
        <taxon>Bacteria</taxon>
        <taxon>Pseudomonadati</taxon>
        <taxon>Thermodesulfobacteriota</taxon>
        <taxon>Desulfovibrionia</taxon>
        <taxon>Desulfovibrionales</taxon>
        <taxon>Desulfovibrionaceae</taxon>
        <taxon>Desulfovibrio</taxon>
    </lineage>
</organism>
<dbReference type="InterPro" id="IPR000529">
    <property type="entry name" value="Ribosomal_bS6"/>
</dbReference>
<dbReference type="GO" id="GO:0006412">
    <property type="term" value="P:translation"/>
    <property type="evidence" value="ECO:0007669"/>
    <property type="project" value="UniProtKB-UniRule"/>
</dbReference>
<reference evidence="7 8" key="1">
    <citation type="submission" date="2008-10" db="EMBL/GenBank/DDBJ databases">
        <title>Draft genome sequence of Desulvovibrio piger (ATCC 29098).</title>
        <authorList>
            <person name="Sudarsanam P."/>
            <person name="Ley R."/>
            <person name="Guruge J."/>
            <person name="Turnbaugh P.J."/>
            <person name="Mahowald M."/>
            <person name="Liep D."/>
            <person name="Gordon J."/>
        </authorList>
    </citation>
    <scope>NUCLEOTIDE SEQUENCE [LARGE SCALE GENOMIC DNA]</scope>
    <source>
        <strain evidence="7 8">ATCC 29098</strain>
    </source>
</reference>
<dbReference type="GO" id="GO:1990904">
    <property type="term" value="C:ribonucleoprotein complex"/>
    <property type="evidence" value="ECO:0007669"/>
    <property type="project" value="UniProtKB-KW"/>
</dbReference>
<comment type="similarity">
    <text evidence="1 6">Belongs to the bacterial ribosomal protein bS6 family.</text>
</comment>
<dbReference type="InterPro" id="IPR014717">
    <property type="entry name" value="Transl_elong_EF1B/ribsomal_bS6"/>
</dbReference>
<evidence type="ECO:0000313" key="8">
    <source>
        <dbReference type="Proteomes" id="UP000003676"/>
    </source>
</evidence>
<evidence type="ECO:0000256" key="4">
    <source>
        <dbReference type="ARBA" id="ARBA00035104"/>
    </source>
</evidence>
<dbReference type="Proteomes" id="UP000003676">
    <property type="component" value="Unassembled WGS sequence"/>
</dbReference>
<keyword evidence="6" id="KW-0694">RNA-binding</keyword>
<dbReference type="HOGENOM" id="CLU_113441_5_1_7"/>
<accession>B6WXW4</accession>
<comment type="function">
    <text evidence="4 6">Binds together with bS18 to 16S ribosomal RNA.</text>
</comment>
<dbReference type="NCBIfam" id="TIGR00166">
    <property type="entry name" value="S6"/>
    <property type="match status" value="1"/>
</dbReference>